<reference evidence="1" key="2">
    <citation type="journal article" date="2022" name="New Phytol.">
        <title>Evolutionary transition to the ectomycorrhizal habit in the genomes of a hyperdiverse lineage of mushroom-forming fungi.</title>
        <authorList>
            <person name="Looney B."/>
            <person name="Miyauchi S."/>
            <person name="Morin E."/>
            <person name="Drula E."/>
            <person name="Courty P.E."/>
            <person name="Kohler A."/>
            <person name="Kuo A."/>
            <person name="LaButti K."/>
            <person name="Pangilinan J."/>
            <person name="Lipzen A."/>
            <person name="Riley R."/>
            <person name="Andreopoulos W."/>
            <person name="He G."/>
            <person name="Johnson J."/>
            <person name="Nolan M."/>
            <person name="Tritt A."/>
            <person name="Barry K.W."/>
            <person name="Grigoriev I.V."/>
            <person name="Nagy L.G."/>
            <person name="Hibbett D."/>
            <person name="Henrissat B."/>
            <person name="Matheny P.B."/>
            <person name="Labbe J."/>
            <person name="Martin F.M."/>
        </authorList>
    </citation>
    <scope>NUCLEOTIDE SEQUENCE</scope>
    <source>
        <strain evidence="1">FP105234-sp</strain>
    </source>
</reference>
<keyword evidence="2" id="KW-1185">Reference proteome</keyword>
<evidence type="ECO:0000313" key="1">
    <source>
        <dbReference type="EMBL" id="KAI0053199.1"/>
    </source>
</evidence>
<sequence length="652" mass="71313">MIPFAFKIVWFVFALLGIPASWLVLIPFAGVTGVYWAPILYCLTITVLEGSFCLGMIWKMDPYRMPHAFCVVQSVLIAVCSHVLTGICACLTWATYTTVFKPRPVHQANEPPLAWRHVYLFFVAGFPVASSTAYIVLVLKLNAVQPSDDMHCDATSPLWPRVFSYAGAPLLMSLPCFIFSTLTAIRVFKAHIHTRRFGFSSLDTPVTPSMQANSAPLSPRAMRAAERQTSRNFLATNVKAPDERRRVEVKLDVHLPTNMTATQYSSHASLPSTNPQTPKTADTAFAASSSVTQFDPLPPLPLASAATSLAAPAPPSPTLSNKSSIFTDRTQTPSPITFAPVPAAKVRRAQRAQADSPELQYVQSFPDPGALFYPADSAGTAHAIAIATAVPGPSASSPASPSRERISLDDLDVRRGFHLPLPLALARAPDAPLRPSLELSADYARARLQEDREAEIAGEVPVASSSSATYPPLTRVQSSQTSASLKEEDEITLEAIGYKGRTLDGLREEEEGEHDTGSEKDGKSVLKEELQFDEEPEIGERVTRQFYRSARRTLRRPITLAPVIWRLVVFQLYVAPSSLSNEVLRLTPPRSAFFFILVLAALTTLIDLGKGRQSTPFGSQHFALLLAAWGPIIVFGHLPGVCERLVRLRQCR</sequence>
<dbReference type="Proteomes" id="UP000814033">
    <property type="component" value="Unassembled WGS sequence"/>
</dbReference>
<proteinExistence type="predicted"/>
<comment type="caution">
    <text evidence="1">The sequence shown here is derived from an EMBL/GenBank/DDBJ whole genome shotgun (WGS) entry which is preliminary data.</text>
</comment>
<evidence type="ECO:0000313" key="2">
    <source>
        <dbReference type="Proteomes" id="UP000814033"/>
    </source>
</evidence>
<accession>A0ACB8S9A0</accession>
<organism evidence="1 2">
    <name type="scientific">Auriscalpium vulgare</name>
    <dbReference type="NCBI Taxonomy" id="40419"/>
    <lineage>
        <taxon>Eukaryota</taxon>
        <taxon>Fungi</taxon>
        <taxon>Dikarya</taxon>
        <taxon>Basidiomycota</taxon>
        <taxon>Agaricomycotina</taxon>
        <taxon>Agaricomycetes</taxon>
        <taxon>Russulales</taxon>
        <taxon>Auriscalpiaceae</taxon>
        <taxon>Auriscalpium</taxon>
    </lineage>
</organism>
<reference evidence="1" key="1">
    <citation type="submission" date="2021-02" db="EMBL/GenBank/DDBJ databases">
        <authorList>
            <consortium name="DOE Joint Genome Institute"/>
            <person name="Ahrendt S."/>
            <person name="Looney B.P."/>
            <person name="Miyauchi S."/>
            <person name="Morin E."/>
            <person name="Drula E."/>
            <person name="Courty P.E."/>
            <person name="Chicoki N."/>
            <person name="Fauchery L."/>
            <person name="Kohler A."/>
            <person name="Kuo A."/>
            <person name="Labutti K."/>
            <person name="Pangilinan J."/>
            <person name="Lipzen A."/>
            <person name="Riley R."/>
            <person name="Andreopoulos W."/>
            <person name="He G."/>
            <person name="Johnson J."/>
            <person name="Barry K.W."/>
            <person name="Grigoriev I.V."/>
            <person name="Nagy L."/>
            <person name="Hibbett D."/>
            <person name="Henrissat B."/>
            <person name="Matheny P.B."/>
            <person name="Labbe J."/>
            <person name="Martin F."/>
        </authorList>
    </citation>
    <scope>NUCLEOTIDE SEQUENCE</scope>
    <source>
        <strain evidence="1">FP105234-sp</strain>
    </source>
</reference>
<name>A0ACB8S9A0_9AGAM</name>
<dbReference type="EMBL" id="MU275841">
    <property type="protein sequence ID" value="KAI0053199.1"/>
    <property type="molecule type" value="Genomic_DNA"/>
</dbReference>
<protein>
    <submittedName>
        <fullName evidence="1">Uncharacterized protein</fullName>
    </submittedName>
</protein>
<gene>
    <name evidence="1" type="ORF">FA95DRAFT_939824</name>
</gene>